<keyword evidence="1" id="KW-0808">Transferase</keyword>
<dbReference type="PANTHER" id="PTHR44329">
    <property type="entry name" value="SERINE/THREONINE-PROTEIN KINASE TNNI3K-RELATED"/>
    <property type="match status" value="1"/>
</dbReference>
<feature type="region of interest" description="Disordered" evidence="6">
    <location>
        <begin position="143"/>
        <end position="180"/>
    </location>
</feature>
<feature type="region of interest" description="Disordered" evidence="6">
    <location>
        <begin position="76"/>
        <end position="105"/>
    </location>
</feature>
<feature type="compositionally biased region" description="Low complexity" evidence="6">
    <location>
        <begin position="786"/>
        <end position="805"/>
    </location>
</feature>
<keyword evidence="3 4" id="KW-0067">ATP-binding</keyword>
<dbReference type="GO" id="GO:0004674">
    <property type="term" value="F:protein serine/threonine kinase activity"/>
    <property type="evidence" value="ECO:0007669"/>
    <property type="project" value="UniProtKB-KW"/>
</dbReference>
<evidence type="ECO:0000256" key="1">
    <source>
        <dbReference type="ARBA" id="ARBA00022527"/>
    </source>
</evidence>
<evidence type="ECO:0000259" key="8">
    <source>
        <dbReference type="PROSITE" id="PS50105"/>
    </source>
</evidence>
<dbReference type="PROSITE" id="PS00107">
    <property type="entry name" value="PROTEIN_KINASE_ATP"/>
    <property type="match status" value="1"/>
</dbReference>
<dbReference type="CDD" id="cd13999">
    <property type="entry name" value="STKc_MAP3K-like"/>
    <property type="match status" value="1"/>
</dbReference>
<feature type="compositionally biased region" description="Polar residues" evidence="6">
    <location>
        <begin position="913"/>
        <end position="938"/>
    </location>
</feature>
<feature type="compositionally biased region" description="Pro residues" evidence="6">
    <location>
        <begin position="1441"/>
        <end position="1451"/>
    </location>
</feature>
<dbReference type="SMART" id="SM00220">
    <property type="entry name" value="S_TKc"/>
    <property type="match status" value="1"/>
</dbReference>
<dbReference type="InterPro" id="IPR051681">
    <property type="entry name" value="Ser/Thr_Kinases-Pseudokinases"/>
</dbReference>
<feature type="region of interest" description="Disordered" evidence="6">
    <location>
        <begin position="786"/>
        <end position="807"/>
    </location>
</feature>
<evidence type="ECO:0000313" key="9">
    <source>
        <dbReference type="EMBL" id="KAK6173233.1"/>
    </source>
</evidence>
<evidence type="ECO:0000256" key="3">
    <source>
        <dbReference type="ARBA" id="ARBA00022840"/>
    </source>
</evidence>
<dbReference type="Pfam" id="PF07714">
    <property type="entry name" value="PK_Tyr_Ser-Thr"/>
    <property type="match status" value="1"/>
</dbReference>
<feature type="compositionally biased region" description="Polar residues" evidence="6">
    <location>
        <begin position="168"/>
        <end position="180"/>
    </location>
</feature>
<feature type="compositionally biased region" description="Polar residues" evidence="6">
    <location>
        <begin position="1343"/>
        <end position="1369"/>
    </location>
</feature>
<comment type="caution">
    <text evidence="9">The sequence shown here is derived from an EMBL/GenBank/DDBJ whole genome shotgun (WGS) entry which is preliminary data.</text>
</comment>
<keyword evidence="5" id="KW-0175">Coiled coil</keyword>
<evidence type="ECO:0008006" key="11">
    <source>
        <dbReference type="Google" id="ProtNLM"/>
    </source>
</evidence>
<feature type="binding site" evidence="4">
    <location>
        <position position="1016"/>
    </location>
    <ligand>
        <name>ATP</name>
        <dbReference type="ChEBI" id="CHEBI:30616"/>
    </ligand>
</feature>
<feature type="domain" description="Protein kinase" evidence="7">
    <location>
        <begin position="989"/>
        <end position="1247"/>
    </location>
</feature>
<dbReference type="InterPro" id="IPR011009">
    <property type="entry name" value="Kinase-like_dom_sf"/>
</dbReference>
<evidence type="ECO:0000256" key="5">
    <source>
        <dbReference type="SAM" id="Coils"/>
    </source>
</evidence>
<accession>A0AAN8PEG6</accession>
<feature type="compositionally biased region" description="Basic and acidic residues" evidence="6">
    <location>
        <begin position="241"/>
        <end position="250"/>
    </location>
</feature>
<feature type="compositionally biased region" description="Basic residues" evidence="6">
    <location>
        <begin position="648"/>
        <end position="657"/>
    </location>
</feature>
<feature type="region of interest" description="Disordered" evidence="6">
    <location>
        <begin position="218"/>
        <end position="254"/>
    </location>
</feature>
<keyword evidence="1" id="KW-0723">Serine/threonine-protein kinase</keyword>
<proteinExistence type="predicted"/>
<sequence length="1567" mass="176800">MSYNRRHRALNRKGNIHKNLVIENEQLHQDVSELNEALQLHHNLKLADQNTVQGQLRNEIGGARWQYGGKGKLTTYKTGTDLGRPSSSTNPEINMSRPTSASLKKPKIKTIEDLEKLKLEIDKQRAMLEEKYQLSEKIQKDIRKDAKLRQKKKMTDSSSGLSRPSSSKNQNAIKSKVSTFSSQDTDDETLFNTDYLEIDDKKDRVLEKLSAKVIHRSSKYSDNQVKERKHAKKPEIGFGSRIDKKPEKPKPIKNSKLRIFRRAEPATVINDLEKFVPNLDSVSKNKEVLPADDLNEATSLIVDKDILSSQKYLSEPQEEVLGLNRTLSRIKADQEREDENRLHQINNEKEVMSPTGPSVNNVYDEKKLSELLKNDSLQLNLDFIHRASDKFNFSDSCDSEDDFKNTDPKSGVSSANSPQNHTPGHSVSVQNVNKPTNVSTSDYSSDIELLPESSPQYVDNLPLLKTQNDKTPLAAFSQITESLNSPKLNAKISKSDSSDGIHVTNEQSTNLTKQNTKQNSKKSSVVKTDRFVKAWLRKLDVEDVQKNALIFAKNNIGMAVMKFLTEDQILELNFSSASVTNKILQGVQTLKLTSSSKSLIQQNLDSDDHKAPTETLRYQANSAKRQSRREKVQNGEDSSVLKCDVKNKTVHTRHRSTSRSGQKNETDDKKGKTTQQVLRARSNSRSREVVQKKAEAGVAAAVRRKTEKEKEEKRRLKEKEKILQKQKHHRDMLAAKHLEREEQKTVMVPSVESDIFLIDDDEDDGDEETGRSTALDKYITCLSSRTTTPHTATQTTDTSQSDISPEQVRSMIQSLLSSDHLQENMTLKLVKNLQKQLEDVENQIKQKQNITESVNSPVDGSPDDSQRTPIPATPVDEIFRCDSEIGIWDPSQAPNILSEIIPSIEGSKKATIANESKSSITSEASRSKTSSGHCSVASMSMSKRALLDEIRKEKDEHRKQIKHLQSELTRLQHKDPVRKSEIPQEDIVYKESDLLGEGAFSMVYRGTYQAAEVAVKRLKVPLTSQDKNYFAAEVSLLRDLRHPRVVMLLGVCTETKYPLMLLEYMANGNLFSILHDQNRSPLDHVEFYQIARDITAGMVYLHNYRPPVLHLDLKSMNVLIGAGNRAKIADFGFSKLKHDSDLKTPKQNKEIQGSPAWMAPELLFNGEITVKADVYSFGIILWEMLTRKHPYESCSVFQILERVRLNKRPEIPDFCPNELKELMEKCWHQKPSQRPIFRDILKTMENLSFPSEWRELFEEAGIPNIALNDIQSTRNIISLVHSTLESGNLQTLVQQYTDSISKEENSSITSISEDSLEDELESVSSEDSFDKIEIETDYGKMDSNISSKSQTELNNLDSKISKSVDTSDPQEAAKKSKAIDARMHPDKDLPKASPRKSISKLKVESISNTGINSDTDVRKSKEAWSVRDQLEIPAHLQQGPSAPPPPPPPLLLPGASISRNPQPLMIKDLKKEIGKKKDTKLKSQRKGKPAPAKRFEVNVSALKDQRKALKPVSHTSQLQHLPRVPKEAISSIAEILKKAMAERRFAIGEVGASNDPTDWSFNSEMSN</sequence>
<feature type="region of interest" description="Disordered" evidence="6">
    <location>
        <begin position="619"/>
        <end position="696"/>
    </location>
</feature>
<feature type="coiled-coil region" evidence="5">
    <location>
        <begin position="947"/>
        <end position="974"/>
    </location>
</feature>
<feature type="compositionally biased region" description="Polar residues" evidence="6">
    <location>
        <begin position="411"/>
        <end position="444"/>
    </location>
</feature>
<dbReference type="Proteomes" id="UP001347796">
    <property type="component" value="Unassembled WGS sequence"/>
</dbReference>
<dbReference type="InterPro" id="IPR000719">
    <property type="entry name" value="Prot_kinase_dom"/>
</dbReference>
<evidence type="ECO:0000256" key="2">
    <source>
        <dbReference type="ARBA" id="ARBA00022741"/>
    </source>
</evidence>
<evidence type="ECO:0000256" key="6">
    <source>
        <dbReference type="SAM" id="MobiDB-lite"/>
    </source>
</evidence>
<dbReference type="GO" id="GO:0005524">
    <property type="term" value="F:ATP binding"/>
    <property type="evidence" value="ECO:0007669"/>
    <property type="project" value="UniProtKB-UniRule"/>
</dbReference>
<evidence type="ECO:0000259" key="7">
    <source>
        <dbReference type="PROSITE" id="PS50011"/>
    </source>
</evidence>
<feature type="region of interest" description="Disordered" evidence="6">
    <location>
        <begin position="1303"/>
        <end position="1328"/>
    </location>
</feature>
<dbReference type="InterPro" id="IPR008271">
    <property type="entry name" value="Ser/Thr_kinase_AS"/>
</dbReference>
<organism evidence="9 10">
    <name type="scientific">Patella caerulea</name>
    <name type="common">Rayed Mediterranean limpet</name>
    <dbReference type="NCBI Taxonomy" id="87958"/>
    <lineage>
        <taxon>Eukaryota</taxon>
        <taxon>Metazoa</taxon>
        <taxon>Spiralia</taxon>
        <taxon>Lophotrochozoa</taxon>
        <taxon>Mollusca</taxon>
        <taxon>Gastropoda</taxon>
        <taxon>Patellogastropoda</taxon>
        <taxon>Patelloidea</taxon>
        <taxon>Patellidae</taxon>
        <taxon>Patella</taxon>
    </lineage>
</organism>
<name>A0AAN8PEG6_PATCE</name>
<evidence type="ECO:0000256" key="4">
    <source>
        <dbReference type="PROSITE-ProRule" id="PRU10141"/>
    </source>
</evidence>
<dbReference type="EMBL" id="JAZGQO010000011">
    <property type="protein sequence ID" value="KAK6173233.1"/>
    <property type="molecule type" value="Genomic_DNA"/>
</dbReference>
<dbReference type="PROSITE" id="PS00108">
    <property type="entry name" value="PROTEIN_KINASE_ST"/>
    <property type="match status" value="1"/>
</dbReference>
<feature type="compositionally biased region" description="Basic and acidic residues" evidence="6">
    <location>
        <begin position="685"/>
        <end position="695"/>
    </location>
</feature>
<keyword evidence="1" id="KW-0418">Kinase</keyword>
<gene>
    <name evidence="9" type="ORF">SNE40_016722</name>
</gene>
<feature type="compositionally biased region" description="Polar residues" evidence="6">
    <location>
        <begin position="673"/>
        <end position="683"/>
    </location>
</feature>
<feature type="compositionally biased region" description="Basic residues" evidence="6">
    <location>
        <begin position="1477"/>
        <end position="1488"/>
    </location>
</feature>
<keyword evidence="2 4" id="KW-0547">Nucleotide-binding</keyword>
<feature type="compositionally biased region" description="Polar residues" evidence="6">
    <location>
        <begin position="85"/>
        <end position="102"/>
    </location>
</feature>
<feature type="compositionally biased region" description="Low complexity" evidence="6">
    <location>
        <begin position="157"/>
        <end position="167"/>
    </location>
</feature>
<dbReference type="Gene3D" id="1.10.510.10">
    <property type="entry name" value="Transferase(Phosphotransferase) domain 1"/>
    <property type="match status" value="1"/>
</dbReference>
<feature type="region of interest" description="Disordered" evidence="6">
    <location>
        <begin position="909"/>
        <end position="938"/>
    </location>
</feature>
<dbReference type="PRINTS" id="PR00109">
    <property type="entry name" value="TYRKINASE"/>
</dbReference>
<dbReference type="SUPFAM" id="SSF56112">
    <property type="entry name" value="Protein kinase-like (PK-like)"/>
    <property type="match status" value="1"/>
</dbReference>
<evidence type="ECO:0000313" key="10">
    <source>
        <dbReference type="Proteomes" id="UP001347796"/>
    </source>
</evidence>
<protein>
    <recommendedName>
        <fullName evidence="11">Protein kinase domain-containing protein</fullName>
    </recommendedName>
</protein>
<feature type="region of interest" description="Disordered" evidence="6">
    <location>
        <begin position="332"/>
        <end position="361"/>
    </location>
</feature>
<reference evidence="9 10" key="1">
    <citation type="submission" date="2024-01" db="EMBL/GenBank/DDBJ databases">
        <title>The genome of the rayed Mediterranean limpet Patella caerulea (Linnaeus, 1758).</title>
        <authorList>
            <person name="Anh-Thu Weber A."/>
            <person name="Halstead-Nussloch G."/>
        </authorList>
    </citation>
    <scope>NUCLEOTIDE SEQUENCE [LARGE SCALE GENOMIC DNA]</scope>
    <source>
        <strain evidence="9">AATW-2023a</strain>
        <tissue evidence="9">Whole specimen</tissue>
    </source>
</reference>
<feature type="compositionally biased region" description="Polar residues" evidence="6">
    <location>
        <begin position="847"/>
        <end position="858"/>
    </location>
</feature>
<feature type="compositionally biased region" description="Basic and acidic residues" evidence="6">
    <location>
        <begin position="1371"/>
        <end position="1390"/>
    </location>
</feature>
<dbReference type="InterPro" id="IPR001660">
    <property type="entry name" value="SAM"/>
</dbReference>
<feature type="region of interest" description="Disordered" evidence="6">
    <location>
        <begin position="1342"/>
        <end position="1493"/>
    </location>
</feature>
<dbReference type="PROSITE" id="PS50105">
    <property type="entry name" value="SAM_DOMAIN"/>
    <property type="match status" value="1"/>
</dbReference>
<feature type="compositionally biased region" description="Polar residues" evidence="6">
    <location>
        <begin position="1405"/>
        <end position="1414"/>
    </location>
</feature>
<feature type="region of interest" description="Disordered" evidence="6">
    <location>
        <begin position="847"/>
        <end position="872"/>
    </location>
</feature>
<feature type="domain" description="SAM" evidence="8">
    <location>
        <begin position="527"/>
        <end position="593"/>
    </location>
</feature>
<feature type="compositionally biased region" description="Basic and acidic residues" evidence="6">
    <location>
        <begin position="332"/>
        <end position="351"/>
    </location>
</feature>
<dbReference type="PROSITE" id="PS50011">
    <property type="entry name" value="PROTEIN_KINASE_DOM"/>
    <property type="match status" value="1"/>
</dbReference>
<feature type="compositionally biased region" description="Basic and acidic residues" evidence="6">
    <location>
        <begin position="1415"/>
        <end position="1430"/>
    </location>
</feature>
<feature type="compositionally biased region" description="Basic and acidic residues" evidence="6">
    <location>
        <begin position="662"/>
        <end position="671"/>
    </location>
</feature>
<dbReference type="InterPro" id="IPR001245">
    <property type="entry name" value="Ser-Thr/Tyr_kinase_cat_dom"/>
</dbReference>
<feature type="coiled-coil region" evidence="5">
    <location>
        <begin position="699"/>
        <end position="726"/>
    </location>
</feature>
<feature type="region of interest" description="Disordered" evidence="6">
    <location>
        <begin position="395"/>
        <end position="444"/>
    </location>
</feature>
<keyword evidence="10" id="KW-1185">Reference proteome</keyword>
<feature type="compositionally biased region" description="Basic and acidic residues" evidence="6">
    <location>
        <begin position="1467"/>
        <end position="1476"/>
    </location>
</feature>
<dbReference type="InterPro" id="IPR017441">
    <property type="entry name" value="Protein_kinase_ATP_BS"/>
</dbReference>